<sequence length="82" mass="8902">MGPSWWQILIVLVLFVLLFGRGKISDLMGDVAKGIKSFKTGMADDGDDAAEPEPKVIEHERTTPKAGKSPPRAKAPRKQKSG</sequence>
<keyword evidence="12" id="KW-1185">Reference proteome</keyword>
<dbReference type="Gene3D" id="1.20.5.3310">
    <property type="match status" value="1"/>
</dbReference>
<evidence type="ECO:0000256" key="2">
    <source>
        <dbReference type="ARBA" id="ARBA00022448"/>
    </source>
</evidence>
<dbReference type="PANTHER" id="PTHR42982:SF1">
    <property type="entry name" value="SEC-INDEPENDENT PROTEIN TRANSLOCASE PROTEIN TATA"/>
    <property type="match status" value="1"/>
</dbReference>
<proteinExistence type="inferred from homology"/>
<keyword evidence="6 9" id="KW-1133">Transmembrane helix</keyword>
<dbReference type="GO" id="GO:0008320">
    <property type="term" value="F:protein transmembrane transporter activity"/>
    <property type="evidence" value="ECO:0007669"/>
    <property type="project" value="UniProtKB-UniRule"/>
</dbReference>
<dbReference type="STRING" id="1774969.AUC69_12780"/>
<reference evidence="11 12" key="1">
    <citation type="journal article" date="2016" name="Environ. Microbiol.">
        <title>New Methyloceanibacter diversity from North Sea sediments includes methanotroph containing solely the soluble methane monooxygenase.</title>
        <authorList>
            <person name="Vekeman B."/>
            <person name="Kerckhof F.M."/>
            <person name="Cremers G."/>
            <person name="de Vos P."/>
            <person name="Vandamme P."/>
            <person name="Boon N."/>
            <person name="Op den Camp H.J."/>
            <person name="Heylen K."/>
        </authorList>
    </citation>
    <scope>NUCLEOTIDE SEQUENCE [LARGE SCALE GENOMIC DNA]</scope>
    <source>
        <strain evidence="11 12">R-67175</strain>
    </source>
</reference>
<keyword evidence="4 9" id="KW-0812">Transmembrane</keyword>
<keyword evidence="8 9" id="KW-0472">Membrane</keyword>
<dbReference type="InterPro" id="IPR003369">
    <property type="entry name" value="TatA/B/E"/>
</dbReference>
<dbReference type="Pfam" id="PF02416">
    <property type="entry name" value="TatA_B_E"/>
    <property type="match status" value="1"/>
</dbReference>
<evidence type="ECO:0000313" key="12">
    <source>
        <dbReference type="Proteomes" id="UP000094472"/>
    </source>
</evidence>
<keyword evidence="5 9" id="KW-0653">Protein transport</keyword>
<evidence type="ECO:0000256" key="5">
    <source>
        <dbReference type="ARBA" id="ARBA00022927"/>
    </source>
</evidence>
<dbReference type="EMBL" id="LPWF01000027">
    <property type="protein sequence ID" value="ODR97002.1"/>
    <property type="molecule type" value="Genomic_DNA"/>
</dbReference>
<dbReference type="NCBIfam" id="TIGR01411">
    <property type="entry name" value="tatAE"/>
    <property type="match status" value="1"/>
</dbReference>
<dbReference type="RefSeq" id="WP_069442030.1">
    <property type="nucleotide sequence ID" value="NZ_LPWF01000027.1"/>
</dbReference>
<evidence type="ECO:0000256" key="4">
    <source>
        <dbReference type="ARBA" id="ARBA00022692"/>
    </source>
</evidence>
<evidence type="ECO:0000313" key="11">
    <source>
        <dbReference type="EMBL" id="ODR97002.1"/>
    </source>
</evidence>
<dbReference type="PANTHER" id="PTHR42982">
    <property type="entry name" value="SEC-INDEPENDENT PROTEIN TRANSLOCASE PROTEIN TATA"/>
    <property type="match status" value="1"/>
</dbReference>
<organism evidence="11 12">
    <name type="scientific">Methyloceanibacter superfactus</name>
    <dbReference type="NCBI Taxonomy" id="1774969"/>
    <lineage>
        <taxon>Bacteria</taxon>
        <taxon>Pseudomonadati</taxon>
        <taxon>Pseudomonadota</taxon>
        <taxon>Alphaproteobacteria</taxon>
        <taxon>Hyphomicrobiales</taxon>
        <taxon>Hyphomicrobiaceae</taxon>
        <taxon>Methyloceanibacter</taxon>
    </lineage>
</organism>
<dbReference type="InterPro" id="IPR006312">
    <property type="entry name" value="TatA/E"/>
</dbReference>
<comment type="subunit">
    <text evidence="9">The Tat system comprises two distinct complexes: a TatABC complex, containing multiple copies of TatA, TatB and TatC subunits, and a separate TatA complex, containing only TatA subunits. Substrates initially bind to the TatABC complex, which probably triggers association of the separate TatA complex to form the active translocon.</text>
</comment>
<evidence type="ECO:0000256" key="6">
    <source>
        <dbReference type="ARBA" id="ARBA00022989"/>
    </source>
</evidence>
<dbReference type="NCBIfam" id="NF001940">
    <property type="entry name" value="PRK00720.1"/>
    <property type="match status" value="1"/>
</dbReference>
<evidence type="ECO:0000256" key="8">
    <source>
        <dbReference type="ARBA" id="ARBA00023136"/>
    </source>
</evidence>
<protein>
    <recommendedName>
        <fullName evidence="9">Sec-independent protein translocase protein TatA</fullName>
    </recommendedName>
</protein>
<keyword evidence="2 9" id="KW-0813">Transport</keyword>
<dbReference type="GO" id="GO:0043953">
    <property type="term" value="P:protein transport by the Tat complex"/>
    <property type="evidence" value="ECO:0007669"/>
    <property type="project" value="UniProtKB-UniRule"/>
</dbReference>
<evidence type="ECO:0000256" key="1">
    <source>
        <dbReference type="ARBA" id="ARBA00004162"/>
    </source>
</evidence>
<comment type="function">
    <text evidence="9">Part of the twin-arginine translocation (Tat) system that transports large folded proteins containing a characteristic twin-arginine motif in their signal peptide across membranes. TatA could form the protein-conducting channel of the Tat system.</text>
</comment>
<keyword evidence="3 9" id="KW-1003">Cell membrane</keyword>
<accession>A0A1E3VTZ7</accession>
<feature type="compositionally biased region" description="Basic and acidic residues" evidence="10">
    <location>
        <begin position="52"/>
        <end position="63"/>
    </location>
</feature>
<gene>
    <name evidence="9" type="primary">tatA</name>
    <name evidence="11" type="ORF">AUC69_12780</name>
</gene>
<dbReference type="OrthoDB" id="7161179at2"/>
<evidence type="ECO:0000256" key="7">
    <source>
        <dbReference type="ARBA" id="ARBA00023010"/>
    </source>
</evidence>
<dbReference type="HAMAP" id="MF_00236">
    <property type="entry name" value="TatA_E"/>
    <property type="match status" value="1"/>
</dbReference>
<evidence type="ECO:0000256" key="3">
    <source>
        <dbReference type="ARBA" id="ARBA00022475"/>
    </source>
</evidence>
<keyword evidence="7 9" id="KW-0811">Translocation</keyword>
<evidence type="ECO:0000256" key="9">
    <source>
        <dbReference type="HAMAP-Rule" id="MF_00236"/>
    </source>
</evidence>
<comment type="caution">
    <text evidence="11">The sequence shown here is derived from an EMBL/GenBank/DDBJ whole genome shotgun (WGS) entry which is preliminary data.</text>
</comment>
<dbReference type="AlphaFoldDB" id="A0A1E3VTZ7"/>
<comment type="similarity">
    <text evidence="9">Belongs to the TatA/E family.</text>
</comment>
<dbReference type="GO" id="GO:0033281">
    <property type="term" value="C:TAT protein transport complex"/>
    <property type="evidence" value="ECO:0007669"/>
    <property type="project" value="UniProtKB-UniRule"/>
</dbReference>
<name>A0A1E3VTZ7_9HYPH</name>
<comment type="subcellular location">
    <subcellularLocation>
        <location evidence="1 9">Cell membrane</location>
        <topology evidence="1 9">Single-pass membrane protein</topology>
    </subcellularLocation>
</comment>
<evidence type="ECO:0000256" key="10">
    <source>
        <dbReference type="SAM" id="MobiDB-lite"/>
    </source>
</evidence>
<dbReference type="Proteomes" id="UP000094472">
    <property type="component" value="Unassembled WGS sequence"/>
</dbReference>
<feature type="region of interest" description="Disordered" evidence="10">
    <location>
        <begin position="39"/>
        <end position="82"/>
    </location>
</feature>